<dbReference type="Gene3D" id="3.30.565.10">
    <property type="entry name" value="Histidine kinase-like ATPase, C-terminal domain"/>
    <property type="match status" value="1"/>
</dbReference>
<dbReference type="SUPFAM" id="SSF55874">
    <property type="entry name" value="ATPase domain of HSP90 chaperone/DNA topoisomerase II/histidine kinase"/>
    <property type="match status" value="1"/>
</dbReference>
<dbReference type="CDD" id="cd16917">
    <property type="entry name" value="HATPase_UhpB-NarQ-NarX-like"/>
    <property type="match status" value="1"/>
</dbReference>
<sequence>MRAMSLRLKVNLIVGAVILLMVMAGIALQLNNVRRSVNEEIEATNRVTVQLLSHVGLEYGVDNPDGLVRFFRQLGRVRANNITLADQNGAVLYRSPPPTYKQGREAPRWFTQLMLPPSSRQVVRLPNGAVLSIEAEPSRSILDGFDDLVALAAAGGAALVAVNLVLFWALGRALRPFPRIVDGLNRLEAGDFETRLPRLPGREAAAIGEAFNRMLGVLRDNMDNRQRAFQAEQRLSDSRQLADRVEDQVDAERREIARMLHDELGQSITAIRSLAMSVLLAAQGRDASAAQAARLIVDEAGRLHDQMRGLLPRLATVEPGADGLDEALADLLLRVRSAHPGVAIELGWEPAPAPVDGAAARVAYRVVQEGLTNALRHGQPRRIAVRLCPGDVLRVQVSDDGAGPAGDWRDSTHFGLRWLRERAESLGGRLSLSAGPAGGAVLEAALPRQP</sequence>
<dbReference type="Gene3D" id="1.20.5.1930">
    <property type="match status" value="1"/>
</dbReference>
<dbReference type="InterPro" id="IPR011712">
    <property type="entry name" value="Sig_transdc_His_kin_sub3_dim/P"/>
</dbReference>
<dbReference type="RefSeq" id="WP_193782310.1">
    <property type="nucleotide sequence ID" value="NZ_JADDOJ010000135.1"/>
</dbReference>
<feature type="domain" description="Histidine kinase" evidence="10">
    <location>
        <begin position="259"/>
        <end position="450"/>
    </location>
</feature>
<evidence type="ECO:0000256" key="7">
    <source>
        <dbReference type="ARBA" id="ARBA00023012"/>
    </source>
</evidence>
<keyword evidence="9" id="KW-1133">Transmembrane helix</keyword>
<accession>A0ABR9SKU0</accession>
<feature type="domain" description="HAMP" evidence="11">
    <location>
        <begin position="171"/>
        <end position="223"/>
    </location>
</feature>
<gene>
    <name evidence="12" type="ORF">IM725_19515</name>
</gene>
<dbReference type="CDD" id="cd06225">
    <property type="entry name" value="HAMP"/>
    <property type="match status" value="1"/>
</dbReference>
<feature type="transmembrane region" description="Helical" evidence="9">
    <location>
        <begin position="12"/>
        <end position="30"/>
    </location>
</feature>
<dbReference type="SMART" id="SM00304">
    <property type="entry name" value="HAMP"/>
    <property type="match status" value="1"/>
</dbReference>
<dbReference type="InterPro" id="IPR050482">
    <property type="entry name" value="Sensor_HK_TwoCompSys"/>
</dbReference>
<evidence type="ECO:0000259" key="11">
    <source>
        <dbReference type="PROSITE" id="PS50885"/>
    </source>
</evidence>
<keyword evidence="13" id="KW-1185">Reference proteome</keyword>
<keyword evidence="8" id="KW-0175">Coiled coil</keyword>
<dbReference type="PROSITE" id="PS50109">
    <property type="entry name" value="HIS_KIN"/>
    <property type="match status" value="1"/>
</dbReference>
<evidence type="ECO:0000256" key="3">
    <source>
        <dbReference type="ARBA" id="ARBA00012438"/>
    </source>
</evidence>
<dbReference type="Gene3D" id="6.10.340.10">
    <property type="match status" value="1"/>
</dbReference>
<dbReference type="InterPro" id="IPR005467">
    <property type="entry name" value="His_kinase_dom"/>
</dbReference>
<keyword evidence="9" id="KW-0472">Membrane</keyword>
<comment type="catalytic activity">
    <reaction evidence="1">
        <text>ATP + protein L-histidine = ADP + protein N-phospho-L-histidine.</text>
        <dbReference type="EC" id="2.7.13.3"/>
    </reaction>
</comment>
<reference evidence="12 13" key="1">
    <citation type="submission" date="2020-10" db="EMBL/GenBank/DDBJ databases">
        <title>Draft genome of Ramlibacter aquaticus LMG 30558.</title>
        <authorList>
            <person name="Props R."/>
        </authorList>
    </citation>
    <scope>NUCLEOTIDE SEQUENCE [LARGE SCALE GENOMIC DNA]</scope>
    <source>
        <strain evidence="12 13">LMG 30558</strain>
    </source>
</reference>
<dbReference type="SMART" id="SM00387">
    <property type="entry name" value="HATPase_c"/>
    <property type="match status" value="1"/>
</dbReference>
<evidence type="ECO:0000259" key="10">
    <source>
        <dbReference type="PROSITE" id="PS50109"/>
    </source>
</evidence>
<dbReference type="InterPro" id="IPR003660">
    <property type="entry name" value="HAMP_dom"/>
</dbReference>
<evidence type="ECO:0000313" key="12">
    <source>
        <dbReference type="EMBL" id="MBE7942764.1"/>
    </source>
</evidence>
<evidence type="ECO:0000256" key="8">
    <source>
        <dbReference type="SAM" id="Coils"/>
    </source>
</evidence>
<dbReference type="Pfam" id="PF02518">
    <property type="entry name" value="HATPase_c"/>
    <property type="match status" value="1"/>
</dbReference>
<feature type="transmembrane region" description="Helical" evidence="9">
    <location>
        <begin position="148"/>
        <end position="170"/>
    </location>
</feature>
<dbReference type="EC" id="2.7.13.3" evidence="3"/>
<comment type="caution">
    <text evidence="12">The sequence shown here is derived from an EMBL/GenBank/DDBJ whole genome shotgun (WGS) entry which is preliminary data.</text>
</comment>
<keyword evidence="6" id="KW-0418">Kinase</keyword>
<evidence type="ECO:0000256" key="2">
    <source>
        <dbReference type="ARBA" id="ARBA00004370"/>
    </source>
</evidence>
<keyword evidence="9" id="KW-0812">Transmembrane</keyword>
<protein>
    <recommendedName>
        <fullName evidence="3">histidine kinase</fullName>
        <ecNumber evidence="3">2.7.13.3</ecNumber>
    </recommendedName>
</protein>
<evidence type="ECO:0000313" key="13">
    <source>
        <dbReference type="Proteomes" id="UP000715965"/>
    </source>
</evidence>
<dbReference type="Pfam" id="PF07730">
    <property type="entry name" value="HisKA_3"/>
    <property type="match status" value="1"/>
</dbReference>
<comment type="subcellular location">
    <subcellularLocation>
        <location evidence="2">Membrane</location>
    </subcellularLocation>
</comment>
<dbReference type="PROSITE" id="PS50885">
    <property type="entry name" value="HAMP"/>
    <property type="match status" value="1"/>
</dbReference>
<dbReference type="InterPro" id="IPR036890">
    <property type="entry name" value="HATPase_C_sf"/>
</dbReference>
<dbReference type="InterPro" id="IPR003594">
    <property type="entry name" value="HATPase_dom"/>
</dbReference>
<keyword evidence="5" id="KW-0808">Transferase</keyword>
<dbReference type="PANTHER" id="PTHR24421">
    <property type="entry name" value="NITRATE/NITRITE SENSOR PROTEIN NARX-RELATED"/>
    <property type="match status" value="1"/>
</dbReference>
<dbReference type="EMBL" id="JADDOJ010000135">
    <property type="protein sequence ID" value="MBE7942764.1"/>
    <property type="molecule type" value="Genomic_DNA"/>
</dbReference>
<keyword evidence="7" id="KW-0902">Two-component regulatory system</keyword>
<dbReference type="Pfam" id="PF00672">
    <property type="entry name" value="HAMP"/>
    <property type="match status" value="1"/>
</dbReference>
<evidence type="ECO:0000256" key="9">
    <source>
        <dbReference type="SAM" id="Phobius"/>
    </source>
</evidence>
<proteinExistence type="predicted"/>
<name>A0ABR9SKU0_9BURK</name>
<evidence type="ECO:0000256" key="4">
    <source>
        <dbReference type="ARBA" id="ARBA00022553"/>
    </source>
</evidence>
<dbReference type="Proteomes" id="UP000715965">
    <property type="component" value="Unassembled WGS sequence"/>
</dbReference>
<evidence type="ECO:0000256" key="6">
    <source>
        <dbReference type="ARBA" id="ARBA00022777"/>
    </source>
</evidence>
<evidence type="ECO:0000256" key="5">
    <source>
        <dbReference type="ARBA" id="ARBA00022679"/>
    </source>
</evidence>
<keyword evidence="4" id="KW-0597">Phosphoprotein</keyword>
<feature type="coiled-coil region" evidence="8">
    <location>
        <begin position="235"/>
        <end position="262"/>
    </location>
</feature>
<dbReference type="PANTHER" id="PTHR24421:SF58">
    <property type="entry name" value="SIGNAL TRANSDUCTION HISTIDINE-PROTEIN KINASE_PHOSPHATASE UHPB"/>
    <property type="match status" value="1"/>
</dbReference>
<evidence type="ECO:0000256" key="1">
    <source>
        <dbReference type="ARBA" id="ARBA00000085"/>
    </source>
</evidence>
<organism evidence="12 13">
    <name type="scientific">Ramlibacter aquaticus</name>
    <dbReference type="NCBI Taxonomy" id="2780094"/>
    <lineage>
        <taxon>Bacteria</taxon>
        <taxon>Pseudomonadati</taxon>
        <taxon>Pseudomonadota</taxon>
        <taxon>Betaproteobacteria</taxon>
        <taxon>Burkholderiales</taxon>
        <taxon>Comamonadaceae</taxon>
        <taxon>Ramlibacter</taxon>
    </lineage>
</organism>